<evidence type="ECO:0000313" key="2">
    <source>
        <dbReference type="EMBL" id="KAJ7757398.1"/>
    </source>
</evidence>
<dbReference type="InterPro" id="IPR036291">
    <property type="entry name" value="NAD(P)-bd_dom_sf"/>
</dbReference>
<dbReference type="Gene3D" id="3.40.50.720">
    <property type="entry name" value="NAD(P)-binding Rossmann-like Domain"/>
    <property type="match status" value="1"/>
</dbReference>
<dbReference type="GO" id="GO:0006694">
    <property type="term" value="P:steroid biosynthetic process"/>
    <property type="evidence" value="ECO:0007669"/>
    <property type="project" value="InterPro"/>
</dbReference>
<sequence length="142" mass="15453">AGFQIGENTNLVDNTYVANAAHAVLLAADHLSPTHPKHARTAGRPFFISDGQPRPFCDFLRTLWVGTGGALPQKPLVVPMGPVMLFAGIKDMIGNLRGENREAWKKAKYPCATRSYDIGLAREVLGYTPIVSHAEGLRRTAE</sequence>
<gene>
    <name evidence="2" type="ORF">DFH07DRAFT_718359</name>
</gene>
<dbReference type="EMBL" id="JARJLG010000058">
    <property type="protein sequence ID" value="KAJ7757398.1"/>
    <property type="molecule type" value="Genomic_DNA"/>
</dbReference>
<comment type="caution">
    <text evidence="2">The sequence shown here is derived from an EMBL/GenBank/DDBJ whole genome shotgun (WGS) entry which is preliminary data.</text>
</comment>
<dbReference type="Proteomes" id="UP001215280">
    <property type="component" value="Unassembled WGS sequence"/>
</dbReference>
<organism evidence="2 3">
    <name type="scientific">Mycena maculata</name>
    <dbReference type="NCBI Taxonomy" id="230809"/>
    <lineage>
        <taxon>Eukaryota</taxon>
        <taxon>Fungi</taxon>
        <taxon>Dikarya</taxon>
        <taxon>Basidiomycota</taxon>
        <taxon>Agaricomycotina</taxon>
        <taxon>Agaricomycetes</taxon>
        <taxon>Agaricomycetidae</taxon>
        <taxon>Agaricales</taxon>
        <taxon>Marasmiineae</taxon>
        <taxon>Mycenaceae</taxon>
        <taxon>Mycena</taxon>
    </lineage>
</organism>
<feature type="non-terminal residue" evidence="2">
    <location>
        <position position="142"/>
    </location>
</feature>
<dbReference type="InterPro" id="IPR002225">
    <property type="entry name" value="3Beta_OHSteriod_DH/Estase"/>
</dbReference>
<dbReference type="Pfam" id="PF01073">
    <property type="entry name" value="3Beta_HSD"/>
    <property type="match status" value="1"/>
</dbReference>
<dbReference type="AlphaFoldDB" id="A0AAD7NEV5"/>
<proteinExistence type="predicted"/>
<dbReference type="SUPFAM" id="SSF51735">
    <property type="entry name" value="NAD(P)-binding Rossmann-fold domains"/>
    <property type="match status" value="1"/>
</dbReference>
<evidence type="ECO:0000259" key="1">
    <source>
        <dbReference type="Pfam" id="PF01073"/>
    </source>
</evidence>
<accession>A0AAD7NEV5</accession>
<keyword evidence="3" id="KW-1185">Reference proteome</keyword>
<name>A0AAD7NEV5_9AGAR</name>
<protein>
    <recommendedName>
        <fullName evidence="1">3-beta hydroxysteroid dehydrogenase/isomerase domain-containing protein</fullName>
    </recommendedName>
</protein>
<reference evidence="2" key="1">
    <citation type="submission" date="2023-03" db="EMBL/GenBank/DDBJ databases">
        <title>Massive genome expansion in bonnet fungi (Mycena s.s.) driven by repeated elements and novel gene families across ecological guilds.</title>
        <authorList>
            <consortium name="Lawrence Berkeley National Laboratory"/>
            <person name="Harder C.B."/>
            <person name="Miyauchi S."/>
            <person name="Viragh M."/>
            <person name="Kuo A."/>
            <person name="Thoen E."/>
            <person name="Andreopoulos B."/>
            <person name="Lu D."/>
            <person name="Skrede I."/>
            <person name="Drula E."/>
            <person name="Henrissat B."/>
            <person name="Morin E."/>
            <person name="Kohler A."/>
            <person name="Barry K."/>
            <person name="LaButti K."/>
            <person name="Morin E."/>
            <person name="Salamov A."/>
            <person name="Lipzen A."/>
            <person name="Mereny Z."/>
            <person name="Hegedus B."/>
            <person name="Baldrian P."/>
            <person name="Stursova M."/>
            <person name="Weitz H."/>
            <person name="Taylor A."/>
            <person name="Grigoriev I.V."/>
            <person name="Nagy L.G."/>
            <person name="Martin F."/>
            <person name="Kauserud H."/>
        </authorList>
    </citation>
    <scope>NUCLEOTIDE SEQUENCE</scope>
    <source>
        <strain evidence="2">CBHHK188m</strain>
    </source>
</reference>
<feature type="non-terminal residue" evidence="2">
    <location>
        <position position="1"/>
    </location>
</feature>
<dbReference type="GO" id="GO:0016616">
    <property type="term" value="F:oxidoreductase activity, acting on the CH-OH group of donors, NAD or NADP as acceptor"/>
    <property type="evidence" value="ECO:0007669"/>
    <property type="project" value="InterPro"/>
</dbReference>
<evidence type="ECO:0000313" key="3">
    <source>
        <dbReference type="Proteomes" id="UP001215280"/>
    </source>
</evidence>
<feature type="domain" description="3-beta hydroxysteroid dehydrogenase/isomerase" evidence="1">
    <location>
        <begin position="3"/>
        <end position="73"/>
    </location>
</feature>